<dbReference type="AlphaFoldDB" id="A0A6P6G9F4"/>
<proteinExistence type="inferred from homology"/>
<keyword evidence="3" id="KW-0808">Transferase</keyword>
<name>A0A6P6G9F4_ZIZJJ</name>
<dbReference type="InterPro" id="IPR023213">
    <property type="entry name" value="CAT-like_dom_sf"/>
</dbReference>
<sequence length="488" mass="53202">MAKQYDHQNCPPVSITKTISVYPKILRPQKVLNLSNLDRQCPILMYLVFFYNPSPAGKILTVDSVFNSLKSGLEEALSIWYPAAGRLSLNPSDGKLNLWCNNKGAVLVEAMSPVKISDLGDLSQYNELLEKLVFKPDFGGNFSDMPLVVGQVTKFGCGGYSIGIGTSHSLFDGPAAYDFLSAWASASAVLKPNKTTTATATSSLPELYKPVHERPLLLLGNSQFRSPPKAVANNLSKTITTSSGAAAIDHLYHLIMQAAAEGSLLLTHSTPGSSSSTHNNYVLKTFHLSGNLIENLKMQVFNQNDGFSSSSFEVVAAHLWKARSKALGLKKETMACLQFAVDTRNKVVPPLPNSFSGNAYVLASVALKAGELELVSHKTIIQKIREAKNSVNNDYVKAYMEGLQGPQGGSLPPLKELTIVSDWTRMPFHKVEFLHGHAAAYASPLLTPIPQVAYFIQNPNDNKGIHVRIGLLQQYVDAFSRYFLTAGR</sequence>
<dbReference type="PANTHER" id="PTHR31642">
    <property type="entry name" value="TRICHOTHECENE 3-O-ACETYLTRANSFERASE"/>
    <property type="match status" value="1"/>
</dbReference>
<reference evidence="3" key="1">
    <citation type="submission" date="2025-08" db="UniProtKB">
        <authorList>
            <consortium name="RefSeq"/>
        </authorList>
    </citation>
    <scope>IDENTIFICATION</scope>
    <source>
        <tissue evidence="3">Seedling</tissue>
    </source>
</reference>
<accession>A0A6P6G9F4</accession>
<dbReference type="GO" id="GO:0016747">
    <property type="term" value="F:acyltransferase activity, transferring groups other than amino-acyl groups"/>
    <property type="evidence" value="ECO:0007669"/>
    <property type="project" value="TreeGrafter"/>
</dbReference>
<dbReference type="FunCoup" id="A0A6P6G9F4">
    <property type="interactions" value="3"/>
</dbReference>
<dbReference type="InterPro" id="IPR050317">
    <property type="entry name" value="Plant_Fungal_Acyltransferase"/>
</dbReference>
<protein>
    <submittedName>
        <fullName evidence="3">Brassinosteroid-related acyltransferase 1 isoform X1</fullName>
    </submittedName>
</protein>
<comment type="similarity">
    <text evidence="1">Belongs to the plant acyltransferase family.</text>
</comment>
<keyword evidence="2" id="KW-1185">Reference proteome</keyword>
<dbReference type="InParanoid" id="A0A6P6G9F4"/>
<evidence type="ECO:0000256" key="1">
    <source>
        <dbReference type="ARBA" id="ARBA00009861"/>
    </source>
</evidence>
<gene>
    <name evidence="3" type="primary">LOC107420357</name>
</gene>
<evidence type="ECO:0000313" key="3">
    <source>
        <dbReference type="RefSeq" id="XP_024930686.1"/>
    </source>
</evidence>
<dbReference type="Pfam" id="PF02458">
    <property type="entry name" value="Transferase"/>
    <property type="match status" value="1"/>
</dbReference>
<dbReference type="Gene3D" id="3.30.559.10">
    <property type="entry name" value="Chloramphenicol acetyltransferase-like domain"/>
    <property type="match status" value="2"/>
</dbReference>
<keyword evidence="3" id="KW-0012">Acyltransferase</keyword>
<evidence type="ECO:0000313" key="2">
    <source>
        <dbReference type="Proteomes" id="UP001652623"/>
    </source>
</evidence>
<dbReference type="GeneID" id="107420357"/>
<dbReference type="PANTHER" id="PTHR31642:SF145">
    <property type="entry name" value="BRASSINOSTEROID-RELATED ACYLTRANSFERASE 1"/>
    <property type="match status" value="1"/>
</dbReference>
<dbReference type="Proteomes" id="UP001652623">
    <property type="component" value="Chromosome 5"/>
</dbReference>
<organism evidence="2 3">
    <name type="scientific">Ziziphus jujuba</name>
    <name type="common">Chinese jujube</name>
    <name type="synonym">Ziziphus sativa</name>
    <dbReference type="NCBI Taxonomy" id="326968"/>
    <lineage>
        <taxon>Eukaryota</taxon>
        <taxon>Viridiplantae</taxon>
        <taxon>Streptophyta</taxon>
        <taxon>Embryophyta</taxon>
        <taxon>Tracheophyta</taxon>
        <taxon>Spermatophyta</taxon>
        <taxon>Magnoliopsida</taxon>
        <taxon>eudicotyledons</taxon>
        <taxon>Gunneridae</taxon>
        <taxon>Pentapetalae</taxon>
        <taxon>rosids</taxon>
        <taxon>fabids</taxon>
        <taxon>Rosales</taxon>
        <taxon>Rhamnaceae</taxon>
        <taxon>Paliureae</taxon>
        <taxon>Ziziphus</taxon>
    </lineage>
</organism>
<dbReference type="RefSeq" id="XP_024930686.1">
    <property type="nucleotide sequence ID" value="XM_025074918.3"/>
</dbReference>